<sequence>MLVPSYRRVLYNIGFQWLRPRAGQVTCTAGMPILRRDMYTKSRFSPSHQQDAMAEAPESHSTLRNHLPSIRETPWYAGSILQQCRATTDLIGNNVLEGLLALTWYKMMSDK</sequence>
<dbReference type="EMBL" id="GFPF01003535">
    <property type="protein sequence ID" value="MAA14681.1"/>
    <property type="molecule type" value="Transcribed_RNA"/>
</dbReference>
<proteinExistence type="predicted"/>
<protein>
    <submittedName>
        <fullName evidence="1">Uncharacterized protein</fullName>
    </submittedName>
</protein>
<reference evidence="1" key="1">
    <citation type="journal article" date="2017" name="Parasit. Vectors">
        <title>Sialotranscriptomics of Rhipicephalus zambeziensis reveals intricate expression profiles of secretory proteins and suggests tight temporal transcriptional regulation during blood-feeding.</title>
        <authorList>
            <person name="de Castro M.H."/>
            <person name="de Klerk D."/>
            <person name="Pienaar R."/>
            <person name="Rees D.J.G."/>
            <person name="Mans B.J."/>
        </authorList>
    </citation>
    <scope>NUCLEOTIDE SEQUENCE</scope>
    <source>
        <tissue evidence="1">Salivary glands</tissue>
    </source>
</reference>
<accession>A0A224YJK0</accession>
<evidence type="ECO:0000313" key="1">
    <source>
        <dbReference type="EMBL" id="MAA14681.1"/>
    </source>
</evidence>
<organism evidence="1">
    <name type="scientific">Rhipicephalus zambeziensis</name>
    <dbReference type="NCBI Taxonomy" id="60191"/>
    <lineage>
        <taxon>Eukaryota</taxon>
        <taxon>Metazoa</taxon>
        <taxon>Ecdysozoa</taxon>
        <taxon>Arthropoda</taxon>
        <taxon>Chelicerata</taxon>
        <taxon>Arachnida</taxon>
        <taxon>Acari</taxon>
        <taxon>Parasitiformes</taxon>
        <taxon>Ixodida</taxon>
        <taxon>Ixodoidea</taxon>
        <taxon>Ixodidae</taxon>
        <taxon>Rhipicephalinae</taxon>
        <taxon>Rhipicephalus</taxon>
        <taxon>Rhipicephalus</taxon>
    </lineage>
</organism>
<name>A0A224YJK0_9ACAR</name>
<dbReference type="AlphaFoldDB" id="A0A224YJK0"/>